<feature type="transmembrane region" description="Helical" evidence="7">
    <location>
        <begin position="105"/>
        <end position="125"/>
    </location>
</feature>
<dbReference type="EMBL" id="BOOC01000009">
    <property type="protein sequence ID" value="GIH39541.1"/>
    <property type="molecule type" value="Genomic_DNA"/>
</dbReference>
<organism evidence="8 9">
    <name type="scientific">Microbispora corallina</name>
    <dbReference type="NCBI Taxonomy" id="83302"/>
    <lineage>
        <taxon>Bacteria</taxon>
        <taxon>Bacillati</taxon>
        <taxon>Actinomycetota</taxon>
        <taxon>Actinomycetes</taxon>
        <taxon>Streptosporangiales</taxon>
        <taxon>Streptosporangiaceae</taxon>
        <taxon>Microbispora</taxon>
    </lineage>
</organism>
<keyword evidence="4 7" id="KW-0812">Transmembrane</keyword>
<comment type="similarity">
    <text evidence="2">Belongs to the DoxX family.</text>
</comment>
<evidence type="ECO:0000256" key="4">
    <source>
        <dbReference type="ARBA" id="ARBA00022692"/>
    </source>
</evidence>
<evidence type="ECO:0000256" key="1">
    <source>
        <dbReference type="ARBA" id="ARBA00004651"/>
    </source>
</evidence>
<comment type="subcellular location">
    <subcellularLocation>
        <location evidence="1">Cell membrane</location>
        <topology evidence="1">Multi-pass membrane protein</topology>
    </subcellularLocation>
</comment>
<evidence type="ECO:0008006" key="10">
    <source>
        <dbReference type="Google" id="ProtNLM"/>
    </source>
</evidence>
<comment type="caution">
    <text evidence="8">The sequence shown here is derived from an EMBL/GenBank/DDBJ whole genome shotgun (WGS) entry which is preliminary data.</text>
</comment>
<reference evidence="8 9" key="1">
    <citation type="submission" date="2021-01" db="EMBL/GenBank/DDBJ databases">
        <title>Whole genome shotgun sequence of Microbispora corallina NBRC 16416.</title>
        <authorList>
            <person name="Komaki H."/>
            <person name="Tamura T."/>
        </authorList>
    </citation>
    <scope>NUCLEOTIDE SEQUENCE [LARGE SCALE GENOMIC DNA]</scope>
    <source>
        <strain evidence="8 9">NBRC 16416</strain>
    </source>
</reference>
<feature type="transmembrane region" description="Helical" evidence="7">
    <location>
        <begin position="51"/>
        <end position="70"/>
    </location>
</feature>
<keyword evidence="3" id="KW-1003">Cell membrane</keyword>
<gene>
    <name evidence="8" type="ORF">Mco01_25410</name>
</gene>
<dbReference type="RefSeq" id="WP_204057065.1">
    <property type="nucleotide sequence ID" value="NZ_BAAAGP010000004.1"/>
</dbReference>
<evidence type="ECO:0000313" key="8">
    <source>
        <dbReference type="EMBL" id="GIH39541.1"/>
    </source>
</evidence>
<dbReference type="Proteomes" id="UP000603904">
    <property type="component" value="Unassembled WGS sequence"/>
</dbReference>
<dbReference type="PANTHER" id="PTHR33452">
    <property type="entry name" value="OXIDOREDUCTASE CATD-RELATED"/>
    <property type="match status" value="1"/>
</dbReference>
<accession>A0ABQ4FXI5</accession>
<feature type="transmembrane region" description="Helical" evidence="7">
    <location>
        <begin position="12"/>
        <end position="31"/>
    </location>
</feature>
<dbReference type="PANTHER" id="PTHR33452:SF4">
    <property type="entry name" value="BLL4328 PROTEIN"/>
    <property type="match status" value="1"/>
</dbReference>
<proteinExistence type="inferred from homology"/>
<evidence type="ECO:0000256" key="3">
    <source>
        <dbReference type="ARBA" id="ARBA00022475"/>
    </source>
</evidence>
<evidence type="ECO:0000256" key="7">
    <source>
        <dbReference type="SAM" id="Phobius"/>
    </source>
</evidence>
<dbReference type="InterPro" id="IPR032808">
    <property type="entry name" value="DoxX"/>
</dbReference>
<protein>
    <recommendedName>
        <fullName evidence="10">Integral membrane protein</fullName>
    </recommendedName>
</protein>
<evidence type="ECO:0000256" key="5">
    <source>
        <dbReference type="ARBA" id="ARBA00022989"/>
    </source>
</evidence>
<dbReference type="Pfam" id="PF07681">
    <property type="entry name" value="DoxX"/>
    <property type="match status" value="1"/>
</dbReference>
<dbReference type="InterPro" id="IPR051907">
    <property type="entry name" value="DoxX-like_oxidoreductase"/>
</dbReference>
<evidence type="ECO:0000256" key="2">
    <source>
        <dbReference type="ARBA" id="ARBA00006679"/>
    </source>
</evidence>
<evidence type="ECO:0000313" key="9">
    <source>
        <dbReference type="Proteomes" id="UP000603904"/>
    </source>
</evidence>
<keyword evidence="5 7" id="KW-1133">Transmembrane helix</keyword>
<evidence type="ECO:0000256" key="6">
    <source>
        <dbReference type="ARBA" id="ARBA00023136"/>
    </source>
</evidence>
<keyword evidence="9" id="KW-1185">Reference proteome</keyword>
<keyword evidence="6 7" id="KW-0472">Membrane</keyword>
<sequence>MKFDHISGPVLSLFRMVTGLLFLCHGVSSVFGVLGGNRGTGHAIPFGTWPGWWAALIQVIFGALIMIGLFSRIAALVSSGSMAYAYFVVHQPQGLLPLLNGGELAVLFCWSFFLVAVLGPGTWALDAVLHRSRGEDAYTPAAAEPNLQGT</sequence>
<name>A0ABQ4FXI5_9ACTN</name>